<dbReference type="InterPro" id="IPR003593">
    <property type="entry name" value="AAA+_ATPase"/>
</dbReference>
<keyword evidence="1" id="KW-0547">Nucleotide-binding</keyword>
<evidence type="ECO:0000313" key="4">
    <source>
        <dbReference type="EMBL" id="OAN14047.1"/>
    </source>
</evidence>
<keyword evidence="5" id="KW-1185">Reference proteome</keyword>
<dbReference type="OrthoDB" id="6461291at2"/>
<dbReference type="STRING" id="858640.A3K86_12605"/>
<evidence type="ECO:0000313" key="5">
    <source>
        <dbReference type="Proteomes" id="UP000078503"/>
    </source>
</evidence>
<dbReference type="PROSITE" id="PS50893">
    <property type="entry name" value="ABC_TRANSPORTER_2"/>
    <property type="match status" value="1"/>
</dbReference>
<dbReference type="Gene3D" id="3.40.50.300">
    <property type="entry name" value="P-loop containing nucleotide triphosphate hydrolases"/>
    <property type="match status" value="1"/>
</dbReference>
<dbReference type="RefSeq" id="WP_068331486.1">
    <property type="nucleotide sequence ID" value="NZ_LVHF01000026.1"/>
</dbReference>
<organism evidence="4 5">
    <name type="scientific">Photobacterium jeanii</name>
    <dbReference type="NCBI Taxonomy" id="858640"/>
    <lineage>
        <taxon>Bacteria</taxon>
        <taxon>Pseudomonadati</taxon>
        <taxon>Pseudomonadota</taxon>
        <taxon>Gammaproteobacteria</taxon>
        <taxon>Vibrionales</taxon>
        <taxon>Vibrionaceae</taxon>
        <taxon>Photobacterium</taxon>
    </lineage>
</organism>
<dbReference type="PANTHER" id="PTHR42794:SF2">
    <property type="entry name" value="ABC TRANSPORTER ATP-BINDING PROTEIN"/>
    <property type="match status" value="1"/>
</dbReference>
<evidence type="ECO:0000259" key="3">
    <source>
        <dbReference type="PROSITE" id="PS50893"/>
    </source>
</evidence>
<dbReference type="EMBL" id="LVHF01000026">
    <property type="protein sequence ID" value="OAN14047.1"/>
    <property type="molecule type" value="Genomic_DNA"/>
</dbReference>
<protein>
    <submittedName>
        <fullName evidence="4">ABC transporter</fullName>
    </submittedName>
</protein>
<dbReference type="InterPro" id="IPR027417">
    <property type="entry name" value="P-loop_NTPase"/>
</dbReference>
<feature type="domain" description="ABC transporter" evidence="3">
    <location>
        <begin position="3"/>
        <end position="237"/>
    </location>
</feature>
<dbReference type="CDD" id="cd03214">
    <property type="entry name" value="ABC_Iron-Siderophores_B12_Hemin"/>
    <property type="match status" value="1"/>
</dbReference>
<dbReference type="Pfam" id="PF00005">
    <property type="entry name" value="ABC_tran"/>
    <property type="match status" value="1"/>
</dbReference>
<dbReference type="InterPro" id="IPR003439">
    <property type="entry name" value="ABC_transporter-like_ATP-bd"/>
</dbReference>
<name>A0A178KAA2_9GAMM</name>
<dbReference type="SMART" id="SM00382">
    <property type="entry name" value="AAA"/>
    <property type="match status" value="1"/>
</dbReference>
<dbReference type="SUPFAM" id="SSF52540">
    <property type="entry name" value="P-loop containing nucleoside triphosphate hydrolases"/>
    <property type="match status" value="1"/>
</dbReference>
<accession>A0A178KAA2</accession>
<dbReference type="Proteomes" id="UP000078503">
    <property type="component" value="Unassembled WGS sequence"/>
</dbReference>
<dbReference type="InterPro" id="IPR017871">
    <property type="entry name" value="ABC_transporter-like_CS"/>
</dbReference>
<dbReference type="PANTHER" id="PTHR42794">
    <property type="entry name" value="HEMIN IMPORT ATP-BINDING PROTEIN HMUV"/>
    <property type="match status" value="1"/>
</dbReference>
<dbReference type="AlphaFoldDB" id="A0A178KAA2"/>
<reference evidence="4 5" key="1">
    <citation type="submission" date="2016-03" db="EMBL/GenBank/DDBJ databases">
        <title>Photobacterium proteolyticum sp. nov. a protease producing bacterium isolated from ocean sediments of Laizhou Bay.</title>
        <authorList>
            <person name="Li Y."/>
        </authorList>
    </citation>
    <scope>NUCLEOTIDE SEQUENCE [LARGE SCALE GENOMIC DNA]</scope>
    <source>
        <strain evidence="4 5">R-40508</strain>
    </source>
</reference>
<proteinExistence type="predicted"/>
<keyword evidence="2" id="KW-0067">ATP-binding</keyword>
<sequence length="256" mass="27747">MSLSIEQLQVGYRRQIIIDGLTVPTIPSGQLVAVLGPNGVGKSTLLRAIARLQPYQGEVHLAGEPLATLPLAESARRVGYLPQTLPQATSLVAYEIAFSSCRAVKPELSTQYIETLIEQVFATLGISHLALQRLSEMSGGQRQMVGLAQVLIREPELLLLDEPTSALDLHWQISVLQTVKRIVSDSQAIGLVAIHDINLALRFCDQLMVLGPAGLLVMGKPDVVLTPSILQQAYGIRGRVEQCSRGFPIVLVDEAM</sequence>
<dbReference type="GO" id="GO:0005524">
    <property type="term" value="F:ATP binding"/>
    <property type="evidence" value="ECO:0007669"/>
    <property type="project" value="UniProtKB-KW"/>
</dbReference>
<comment type="caution">
    <text evidence="4">The sequence shown here is derived from an EMBL/GenBank/DDBJ whole genome shotgun (WGS) entry which is preliminary data.</text>
</comment>
<evidence type="ECO:0000256" key="1">
    <source>
        <dbReference type="ARBA" id="ARBA00022741"/>
    </source>
</evidence>
<evidence type="ECO:0000256" key="2">
    <source>
        <dbReference type="ARBA" id="ARBA00022840"/>
    </source>
</evidence>
<dbReference type="PROSITE" id="PS00211">
    <property type="entry name" value="ABC_TRANSPORTER_1"/>
    <property type="match status" value="1"/>
</dbReference>
<dbReference type="GO" id="GO:0016887">
    <property type="term" value="F:ATP hydrolysis activity"/>
    <property type="evidence" value="ECO:0007669"/>
    <property type="project" value="InterPro"/>
</dbReference>
<gene>
    <name evidence="4" type="ORF">A3K86_12605</name>
</gene>